<dbReference type="InterPro" id="IPR013079">
    <property type="entry name" value="6Phosfructo_kin"/>
</dbReference>
<proteinExistence type="predicted"/>
<feature type="domain" description="6-phosphofructo-2-kinase" evidence="5">
    <location>
        <begin position="185"/>
        <end position="405"/>
    </location>
</feature>
<evidence type="ECO:0000256" key="3">
    <source>
        <dbReference type="SAM" id="Coils"/>
    </source>
</evidence>
<sequence length="792" mass="89833">MFKRVEYFKTDKDTPPELEVEPKEEPSEKKENISKGNKEDEVDEEEARDKVQDLHKLPQFQKRPLSDTPVTSGWNSPTDAVTPLTSPEASFTNLASLNIPTLHAVPGHTTSAASDSGNNNNTNINTTNNDNYHTKNKSHNNQTGDAYQRHIDGTDSPSKFPHPTRRPTTIDVPGLTKSKSSPDGTISKEDPGSKLVIVMVGLPATGKSFITNKLSRYLNFSMYYCKVFNVGNTRRQFAKEHGLNEQDSNFFSPENEKYSKLRDKWALDTLDQLLDYLLDGPGSVAVFDATNTRKQRRREVLQRIRQRSAHLKVLFLESICSDEKVVERNIQLKLFGPDYKGKDPTSSLKDFKERLSNYLRAYEPIDDDEGLQFVKMIDVGKKVIAYEIQGFLASQTVYYLLNFNLSERQIWITRNGESEDNVRGRIGGNSHLTARGEKYACALAKFIDQQRSIFNENFMREQQENNKVNASGTQCNEFFVWTSMRDRSVETSSYFDEVDYPMKQMRMLDELSAGDLEGMSYPEIDELYPEELEKRRKDKLRYRYPGIGGESYMDVTNRLRPVIAEIERIEDNVLIITHRVVARILLGYFLNLNKDIITNVDVPLHCVYCLEMKPYGIQWKLFEYHEEGDNFEEVPESEMNITKVQENELVFQERRYSLVPTAPPSASHHGSDGKTSDKSCLTRSSSFTAPADPKTYSGYAASVAPSHGAMPCIVKSSGGNTISGNRTRPVVPNNNLKSSLLANRDADHNSRPATTGAVTCTRSNSSHTFEIEKLNEKLTQLRANLNDKKSND</sequence>
<feature type="compositionally biased region" description="Basic and acidic residues" evidence="4">
    <location>
        <begin position="47"/>
        <end position="56"/>
    </location>
</feature>
<dbReference type="Pfam" id="PF01591">
    <property type="entry name" value="6PF2K"/>
    <property type="match status" value="1"/>
</dbReference>
<dbReference type="GO" id="GO:0005829">
    <property type="term" value="C:cytosol"/>
    <property type="evidence" value="ECO:0007669"/>
    <property type="project" value="TreeGrafter"/>
</dbReference>
<gene>
    <name evidence="6" type="ORF">ZYGM_000784</name>
</gene>
<dbReference type="PANTHER" id="PTHR10606">
    <property type="entry name" value="6-PHOSPHOFRUCTO-2-KINASE/FRUCTOSE-2,6-BISPHOSPHATASE"/>
    <property type="match status" value="1"/>
</dbReference>
<evidence type="ECO:0000313" key="6">
    <source>
        <dbReference type="EMBL" id="GCE97447.1"/>
    </source>
</evidence>
<feature type="compositionally biased region" description="Polar residues" evidence="4">
    <location>
        <begin position="68"/>
        <end position="86"/>
    </location>
</feature>
<keyword evidence="2" id="KW-0067">ATP-binding</keyword>
<evidence type="ECO:0000256" key="1">
    <source>
        <dbReference type="ARBA" id="ARBA00022741"/>
    </source>
</evidence>
<feature type="region of interest" description="Disordered" evidence="4">
    <location>
        <begin position="1"/>
        <end position="86"/>
    </location>
</feature>
<dbReference type="AlphaFoldDB" id="A0A4C2DZY4"/>
<evidence type="ECO:0000256" key="2">
    <source>
        <dbReference type="ARBA" id="ARBA00022840"/>
    </source>
</evidence>
<dbReference type="InterPro" id="IPR013078">
    <property type="entry name" value="His_Pase_superF_clade-1"/>
</dbReference>
<dbReference type="InterPro" id="IPR029033">
    <property type="entry name" value="His_PPase_superfam"/>
</dbReference>
<dbReference type="GO" id="GO:0003873">
    <property type="term" value="F:6-phosphofructo-2-kinase activity"/>
    <property type="evidence" value="ECO:0007669"/>
    <property type="project" value="InterPro"/>
</dbReference>
<feature type="coiled-coil region" evidence="3">
    <location>
        <begin position="764"/>
        <end position="791"/>
    </location>
</feature>
<dbReference type="SMART" id="SM00855">
    <property type="entry name" value="PGAM"/>
    <property type="match status" value="1"/>
</dbReference>
<dbReference type="PRINTS" id="PR00991">
    <property type="entry name" value="6PFRUCTKNASE"/>
</dbReference>
<dbReference type="Pfam" id="PF00300">
    <property type="entry name" value="His_Phos_1"/>
    <property type="match status" value="1"/>
</dbReference>
<accession>A0A4C2DZY4</accession>
<feature type="region of interest" description="Disordered" evidence="4">
    <location>
        <begin position="108"/>
        <end position="190"/>
    </location>
</feature>
<feature type="compositionally biased region" description="Polar residues" evidence="4">
    <location>
        <begin position="108"/>
        <end position="117"/>
    </location>
</feature>
<dbReference type="CDD" id="cd07067">
    <property type="entry name" value="HP_PGM_like"/>
    <property type="match status" value="1"/>
</dbReference>
<reference evidence="6 7" key="1">
    <citation type="submission" date="2019-01" db="EMBL/GenBank/DDBJ databases">
        <title>Draft Genome Sequencing of Zygosaccharomyces mellis Ca-7.</title>
        <authorList>
            <person name="Shiwa Y."/>
            <person name="Kanesaki Y."/>
            <person name="Ishige T."/>
            <person name="Mura K."/>
            <person name="Hori T."/>
            <person name="Tamura T."/>
        </authorList>
    </citation>
    <scope>NUCLEOTIDE SEQUENCE [LARGE SCALE GENOMIC DNA]</scope>
    <source>
        <strain evidence="6 7">Ca-7</strain>
    </source>
</reference>
<feature type="compositionally biased region" description="Basic and acidic residues" evidence="4">
    <location>
        <begin position="1"/>
        <end position="39"/>
    </location>
</feature>
<keyword evidence="1" id="KW-0547">Nucleotide-binding</keyword>
<organism evidence="6 7">
    <name type="scientific">Zygosaccharomyces mellis</name>
    <dbReference type="NCBI Taxonomy" id="42258"/>
    <lineage>
        <taxon>Eukaryota</taxon>
        <taxon>Fungi</taxon>
        <taxon>Dikarya</taxon>
        <taxon>Ascomycota</taxon>
        <taxon>Saccharomycotina</taxon>
        <taxon>Saccharomycetes</taxon>
        <taxon>Saccharomycetales</taxon>
        <taxon>Saccharomycetaceae</taxon>
        <taxon>Zygosaccharomyces</taxon>
    </lineage>
</organism>
<dbReference type="OrthoDB" id="267323at2759"/>
<name>A0A4C2DZY4_9SACH</name>
<dbReference type="Gene3D" id="3.40.50.1240">
    <property type="entry name" value="Phosphoglycerate mutase-like"/>
    <property type="match status" value="1"/>
</dbReference>
<dbReference type="InterPro" id="IPR003094">
    <property type="entry name" value="6Pfruct_kin"/>
</dbReference>
<evidence type="ECO:0000259" key="5">
    <source>
        <dbReference type="Pfam" id="PF01591"/>
    </source>
</evidence>
<dbReference type="InterPro" id="IPR027417">
    <property type="entry name" value="P-loop_NTPase"/>
</dbReference>
<dbReference type="GO" id="GO:0006003">
    <property type="term" value="P:fructose 2,6-bisphosphate metabolic process"/>
    <property type="evidence" value="ECO:0007669"/>
    <property type="project" value="InterPro"/>
</dbReference>
<evidence type="ECO:0000256" key="4">
    <source>
        <dbReference type="SAM" id="MobiDB-lite"/>
    </source>
</evidence>
<evidence type="ECO:0000313" key="7">
    <source>
        <dbReference type="Proteomes" id="UP000301737"/>
    </source>
</evidence>
<dbReference type="PANTHER" id="PTHR10606:SF32">
    <property type="entry name" value="6-PHOSPHOFRUCTO-2-KINASE 1"/>
    <property type="match status" value="1"/>
</dbReference>
<keyword evidence="3" id="KW-0175">Coiled coil</keyword>
<dbReference type="FunFam" id="3.40.50.300:FF:001101">
    <property type="entry name" value="6-phosphofructo-2-kinase 1"/>
    <property type="match status" value="1"/>
</dbReference>
<dbReference type="GO" id="GO:0006000">
    <property type="term" value="P:fructose metabolic process"/>
    <property type="evidence" value="ECO:0007669"/>
    <property type="project" value="InterPro"/>
</dbReference>
<feature type="compositionally biased region" description="Low complexity" evidence="4">
    <location>
        <begin position="118"/>
        <end position="131"/>
    </location>
</feature>
<keyword evidence="7" id="KW-1185">Reference proteome</keyword>
<dbReference type="Proteomes" id="UP000301737">
    <property type="component" value="Unassembled WGS sequence"/>
</dbReference>
<dbReference type="GO" id="GO:0005524">
    <property type="term" value="F:ATP binding"/>
    <property type="evidence" value="ECO:0007669"/>
    <property type="project" value="UniProtKB-KW"/>
</dbReference>
<protein>
    <recommendedName>
        <fullName evidence="5">6-phosphofructo-2-kinase domain-containing protein</fullName>
    </recommendedName>
</protein>
<dbReference type="SUPFAM" id="SSF53254">
    <property type="entry name" value="Phosphoglycerate mutase-like"/>
    <property type="match status" value="1"/>
</dbReference>
<comment type="caution">
    <text evidence="6">The sequence shown here is derived from an EMBL/GenBank/DDBJ whole genome shotgun (WGS) entry which is preliminary data.</text>
</comment>
<dbReference type="SUPFAM" id="SSF52540">
    <property type="entry name" value="P-loop containing nucleoside triphosphate hydrolases"/>
    <property type="match status" value="1"/>
</dbReference>
<feature type="region of interest" description="Disordered" evidence="4">
    <location>
        <begin position="661"/>
        <end position="681"/>
    </location>
</feature>
<dbReference type="Gene3D" id="3.40.50.300">
    <property type="entry name" value="P-loop containing nucleotide triphosphate hydrolases"/>
    <property type="match status" value="1"/>
</dbReference>
<dbReference type="EMBL" id="BIMX01000002">
    <property type="protein sequence ID" value="GCE97447.1"/>
    <property type="molecule type" value="Genomic_DNA"/>
</dbReference>